<dbReference type="RefSeq" id="WP_312643775.1">
    <property type="nucleotide sequence ID" value="NZ_CP116967.1"/>
</dbReference>
<proteinExistence type="predicted"/>
<protein>
    <submittedName>
        <fullName evidence="4">Acyl carrier protein</fullName>
    </submittedName>
</protein>
<keyword evidence="5" id="KW-1185">Reference proteome</keyword>
<evidence type="ECO:0000313" key="5">
    <source>
        <dbReference type="Proteomes" id="UP001302719"/>
    </source>
</evidence>
<sequence>MLSYSDILSQLFDTLKPFTKQGFRLKESTELVAELGLDSLQVMQVLLKIEDHFDISIPLNNLPNIRTVQDLGEEIEKLLKG</sequence>
<reference evidence="4 5" key="1">
    <citation type="submission" date="2023-01" db="EMBL/GenBank/DDBJ databases">
        <title>Cultivation and genomic characterization of new, ubiquitous marine nitrite-oxidizing bacteria from the Nitrospirales.</title>
        <authorList>
            <person name="Mueller A.J."/>
            <person name="Daebeler A."/>
            <person name="Herbold C.W."/>
            <person name="Kirkegaard R.H."/>
            <person name="Daims H."/>
        </authorList>
    </citation>
    <scope>NUCLEOTIDE SEQUENCE [LARGE SCALE GENOMIC DNA]</scope>
    <source>
        <strain evidence="4 5">VA</strain>
    </source>
</reference>
<keyword evidence="2" id="KW-0597">Phosphoprotein</keyword>
<organism evidence="4 5">
    <name type="scientific">Candidatus Nitrospira allomarina</name>
    <dbReference type="NCBI Taxonomy" id="3020900"/>
    <lineage>
        <taxon>Bacteria</taxon>
        <taxon>Pseudomonadati</taxon>
        <taxon>Nitrospirota</taxon>
        <taxon>Nitrospiria</taxon>
        <taxon>Nitrospirales</taxon>
        <taxon>Nitrospiraceae</taxon>
        <taxon>Nitrospira</taxon>
    </lineage>
</organism>
<evidence type="ECO:0000256" key="1">
    <source>
        <dbReference type="ARBA" id="ARBA00022450"/>
    </source>
</evidence>
<keyword evidence="1" id="KW-0596">Phosphopantetheine</keyword>
<evidence type="ECO:0000259" key="3">
    <source>
        <dbReference type="PROSITE" id="PS50075"/>
    </source>
</evidence>
<dbReference type="Proteomes" id="UP001302719">
    <property type="component" value="Chromosome"/>
</dbReference>
<dbReference type="PANTHER" id="PTHR20863">
    <property type="entry name" value="ACYL CARRIER PROTEIN"/>
    <property type="match status" value="1"/>
</dbReference>
<accession>A0AA96JWS0</accession>
<evidence type="ECO:0000313" key="4">
    <source>
        <dbReference type="EMBL" id="WNM58231.1"/>
    </source>
</evidence>
<dbReference type="EMBL" id="CP116967">
    <property type="protein sequence ID" value="WNM58231.1"/>
    <property type="molecule type" value="Genomic_DNA"/>
</dbReference>
<dbReference type="GO" id="GO:0000035">
    <property type="term" value="F:acyl binding"/>
    <property type="evidence" value="ECO:0007669"/>
    <property type="project" value="TreeGrafter"/>
</dbReference>
<gene>
    <name evidence="4" type="ORF">PP769_00290</name>
</gene>
<evidence type="ECO:0000256" key="2">
    <source>
        <dbReference type="ARBA" id="ARBA00022553"/>
    </source>
</evidence>
<dbReference type="InterPro" id="IPR009081">
    <property type="entry name" value="PP-bd_ACP"/>
</dbReference>
<dbReference type="AlphaFoldDB" id="A0AA96JWS0"/>
<dbReference type="SUPFAM" id="SSF47336">
    <property type="entry name" value="ACP-like"/>
    <property type="match status" value="1"/>
</dbReference>
<dbReference type="Pfam" id="PF00550">
    <property type="entry name" value="PP-binding"/>
    <property type="match status" value="1"/>
</dbReference>
<dbReference type="GO" id="GO:0000036">
    <property type="term" value="F:acyl carrier activity"/>
    <property type="evidence" value="ECO:0007669"/>
    <property type="project" value="TreeGrafter"/>
</dbReference>
<dbReference type="Gene3D" id="1.10.1200.10">
    <property type="entry name" value="ACP-like"/>
    <property type="match status" value="1"/>
</dbReference>
<feature type="domain" description="Carrier" evidence="3">
    <location>
        <begin position="2"/>
        <end position="79"/>
    </location>
</feature>
<dbReference type="InterPro" id="IPR036736">
    <property type="entry name" value="ACP-like_sf"/>
</dbReference>
<dbReference type="PANTHER" id="PTHR20863:SF76">
    <property type="entry name" value="CARRIER DOMAIN-CONTAINING PROTEIN"/>
    <property type="match status" value="1"/>
</dbReference>
<dbReference type="PROSITE" id="PS50075">
    <property type="entry name" value="CARRIER"/>
    <property type="match status" value="1"/>
</dbReference>
<name>A0AA96JWS0_9BACT</name>
<dbReference type="KEGG" id="nall:PP769_00290"/>
<dbReference type="InterPro" id="IPR003231">
    <property type="entry name" value="ACP"/>
</dbReference>